<evidence type="ECO:0000256" key="1">
    <source>
        <dbReference type="SAM" id="MobiDB-lite"/>
    </source>
</evidence>
<name>A0ABP0INC8_9DINO</name>
<gene>
    <name evidence="3" type="ORF">SCF082_LOCUS8043</name>
</gene>
<dbReference type="Pfam" id="PF00078">
    <property type="entry name" value="RVT_1"/>
    <property type="match status" value="1"/>
</dbReference>
<dbReference type="InterPro" id="IPR043502">
    <property type="entry name" value="DNA/RNA_pol_sf"/>
</dbReference>
<protein>
    <recommendedName>
        <fullName evidence="2">Reverse transcriptase domain-containing protein</fullName>
    </recommendedName>
</protein>
<evidence type="ECO:0000313" key="4">
    <source>
        <dbReference type="Proteomes" id="UP001642464"/>
    </source>
</evidence>
<sequence>MSLVDSEAVFKSRAVAIGLTDEVIGLLRDCGLTTMGKLAFASSYVPGSSDDAPFITLVKTALKREPTISEMAGIRRIFNESYAAASLEMKSLVEQSEEAPVRKLAAAERAERFREQQRRLRGIKIQGQQEPGDSLVDLAVSIYESDRLKHIPWEQCVSREHEILTSTKKDPMLSFDSSGTLKVAKKDSVAPCDVSSELHVRYCLVRRGLAMEQANLLSFEKHDSWCELLFHRKMTDPPPGYNKVTFKQLQLADAKLFVVLGEATRDGIKVAADGTRPCDRVFDQAMNHTEVQLLLQPMPLPAKSHEGREEKQSGPASPVRKTTLKSKGKGFGKQGKNVWRPSIPQELLSMGCVGTTNRGNPLCFDYQFNRCTLTVQNQRCSKGLHLCAMPRCHKNHAAKDCPSGRKREKLPQLVPEFIRVITKVVHSIPKVDHKQLLLTPFADIPVKSKLLRTEAKQGAFLCVFGVYHSPEQFVTVSRSLKHPFDDLIHVPDLLLQCIFDCLTLGPLEVSKRRIHTLLKWKQWAEELKTVEASIHANLPDHLRTILAGKRFALLERIATEMQWPDTQIHDELVKGFRLVGVGTKSNIFREDAKPAALTEEELMIASKHLKPKLISKLRNAPIAEYNAELNQITAKEAGQKNWLEGPFSEQQIDQVFDSKWLPVERFAVRQKDKLRPIDNFASNRVNEAWSNVEKIDLHALDQLRWTISVICKAAHNRGCVEIPLKDGSCLIGEVHRDWSAKKLACKVTALDMKDAYKQLGIHASERCRSVVSSRNDSEGRVDHYLMNCLPFGAVGSVHHFNRLARLLWGIGLHYLMLPWVNYFDDFPLMSPRELLASTLAAAKALFKLLGFEISVDKLKPFEDTAEVLGVVIDCEKFLDAKLTFRMKESRRTDLLKAINEVLDSRQVIPRELPSFLGRIQFAEGQLMGRTGKLAMADIREVGLTSAETVKLDPDQLSAFELLQERFATNRPKVVALIADENPILVYTDGSSEDEISRIGGVLIDGLKPARVFGARVPPELIDLWHRAGKKHVIGQVEMYALVVA</sequence>
<keyword evidence="4" id="KW-1185">Reference proteome</keyword>
<feature type="compositionally biased region" description="Basic and acidic residues" evidence="1">
    <location>
        <begin position="303"/>
        <end position="312"/>
    </location>
</feature>
<dbReference type="PANTHER" id="PTHR33050:SF7">
    <property type="entry name" value="RIBONUCLEASE H"/>
    <property type="match status" value="1"/>
</dbReference>
<evidence type="ECO:0000313" key="3">
    <source>
        <dbReference type="EMBL" id="CAK9004099.1"/>
    </source>
</evidence>
<feature type="region of interest" description="Disordered" evidence="1">
    <location>
        <begin position="303"/>
        <end position="336"/>
    </location>
</feature>
<accession>A0ABP0INC8</accession>
<dbReference type="InterPro" id="IPR052055">
    <property type="entry name" value="Hepadnavirus_pol/RT"/>
</dbReference>
<reference evidence="3 4" key="1">
    <citation type="submission" date="2024-02" db="EMBL/GenBank/DDBJ databases">
        <authorList>
            <person name="Chen Y."/>
            <person name="Shah S."/>
            <person name="Dougan E. K."/>
            <person name="Thang M."/>
            <person name="Chan C."/>
        </authorList>
    </citation>
    <scope>NUCLEOTIDE SEQUENCE [LARGE SCALE GENOMIC DNA]</scope>
</reference>
<proteinExistence type="predicted"/>
<organism evidence="3 4">
    <name type="scientific">Durusdinium trenchii</name>
    <dbReference type="NCBI Taxonomy" id="1381693"/>
    <lineage>
        <taxon>Eukaryota</taxon>
        <taxon>Sar</taxon>
        <taxon>Alveolata</taxon>
        <taxon>Dinophyceae</taxon>
        <taxon>Suessiales</taxon>
        <taxon>Symbiodiniaceae</taxon>
        <taxon>Durusdinium</taxon>
    </lineage>
</organism>
<dbReference type="PANTHER" id="PTHR33050">
    <property type="entry name" value="REVERSE TRANSCRIPTASE DOMAIN-CONTAINING PROTEIN"/>
    <property type="match status" value="1"/>
</dbReference>
<feature type="non-terminal residue" evidence="3">
    <location>
        <position position="1044"/>
    </location>
</feature>
<dbReference type="SUPFAM" id="SSF56672">
    <property type="entry name" value="DNA/RNA polymerases"/>
    <property type="match status" value="1"/>
</dbReference>
<comment type="caution">
    <text evidence="3">The sequence shown here is derived from an EMBL/GenBank/DDBJ whole genome shotgun (WGS) entry which is preliminary data.</text>
</comment>
<evidence type="ECO:0000259" key="2">
    <source>
        <dbReference type="Pfam" id="PF00078"/>
    </source>
</evidence>
<dbReference type="Proteomes" id="UP001642464">
    <property type="component" value="Unassembled WGS sequence"/>
</dbReference>
<dbReference type="EMBL" id="CAXAMM010004568">
    <property type="protein sequence ID" value="CAK9004099.1"/>
    <property type="molecule type" value="Genomic_DNA"/>
</dbReference>
<dbReference type="InterPro" id="IPR000477">
    <property type="entry name" value="RT_dom"/>
</dbReference>
<feature type="domain" description="Reverse transcriptase" evidence="2">
    <location>
        <begin position="721"/>
        <end position="872"/>
    </location>
</feature>